<evidence type="ECO:0000256" key="6">
    <source>
        <dbReference type="SAM" id="MobiDB-lite"/>
    </source>
</evidence>
<comment type="pathway">
    <text evidence="1">Lipid metabolism.</text>
</comment>
<dbReference type="PANTHER" id="PTHR10434">
    <property type="entry name" value="1-ACYL-SN-GLYCEROL-3-PHOSPHATE ACYLTRANSFERASE"/>
    <property type="match status" value="1"/>
</dbReference>
<dbReference type="Proteomes" id="UP001522868">
    <property type="component" value="Unassembled WGS sequence"/>
</dbReference>
<protein>
    <submittedName>
        <fullName evidence="9">1-acyl-sn-glycerol-3-phosphate acyltransferase</fullName>
    </submittedName>
</protein>
<proteinExistence type="predicted"/>
<comment type="caution">
    <text evidence="9">The sequence shown here is derived from an EMBL/GenBank/DDBJ whole genome shotgun (WGS) entry which is preliminary data.</text>
</comment>
<dbReference type="GO" id="GO:0016746">
    <property type="term" value="F:acyltransferase activity"/>
    <property type="evidence" value="ECO:0007669"/>
    <property type="project" value="UniProtKB-KW"/>
</dbReference>
<keyword evidence="7" id="KW-1133">Transmembrane helix</keyword>
<evidence type="ECO:0000259" key="8">
    <source>
        <dbReference type="SMART" id="SM00563"/>
    </source>
</evidence>
<keyword evidence="10" id="KW-1185">Reference proteome</keyword>
<keyword evidence="3" id="KW-0808">Transferase</keyword>
<organism evidence="9 10">
    <name type="scientific">Streptomyces lichenis</name>
    <dbReference type="NCBI Taxonomy" id="2306967"/>
    <lineage>
        <taxon>Bacteria</taxon>
        <taxon>Bacillati</taxon>
        <taxon>Actinomycetota</taxon>
        <taxon>Actinomycetes</taxon>
        <taxon>Kitasatosporales</taxon>
        <taxon>Streptomycetaceae</taxon>
        <taxon>Streptomyces</taxon>
    </lineage>
</organism>
<evidence type="ECO:0000256" key="2">
    <source>
        <dbReference type="ARBA" id="ARBA00022516"/>
    </source>
</evidence>
<sequence length="303" mass="31690">MNTWLPTAPCTPEECASRPGARPASLAGTLARLTAGLLAVLTGLLLAPLAPLTGRTARARLTRLWCRAVLAAFGVRIRVHGTVPPGPHLVAANHISWLDIPLIGAVLPGRMLAKSDLRRWPVLGPLIALAGTLFVERDRLRALPGTVRAMAAALTAGSRVVVFPEGSTWCGRAQGRFRPAAFQAALDAGAAIQPVRLGYRPTGPAAFVGEDTLAASLWRVAAAGGLTAELTLLPVIPFHHPAAADRRSLARAAQDALRPDRESPPAPRPPAEGHCQWGVPESGHARHHGADGERGAVPAGALR</sequence>
<keyword evidence="7" id="KW-0812">Transmembrane</keyword>
<evidence type="ECO:0000256" key="5">
    <source>
        <dbReference type="ARBA" id="ARBA00023315"/>
    </source>
</evidence>
<dbReference type="SUPFAM" id="SSF69593">
    <property type="entry name" value="Glycerol-3-phosphate (1)-acyltransferase"/>
    <property type="match status" value="1"/>
</dbReference>
<dbReference type="InterPro" id="IPR002123">
    <property type="entry name" value="Plipid/glycerol_acylTrfase"/>
</dbReference>
<dbReference type="RefSeq" id="WP_248637358.1">
    <property type="nucleotide sequence ID" value="NZ_JALPTH010000044.1"/>
</dbReference>
<gene>
    <name evidence="9" type="ORF">M1O15_29880</name>
</gene>
<keyword evidence="2" id="KW-0444">Lipid biosynthesis</keyword>
<reference evidence="9 10" key="1">
    <citation type="submission" date="2022-04" db="EMBL/GenBank/DDBJ databases">
        <title>Streptomyces sp. nov. LCR6-01 isolated from Lichen of Dirinaria sp.</title>
        <authorList>
            <person name="Kanchanasin P."/>
            <person name="Tanasupawat S."/>
            <person name="Phongsopitanun W."/>
        </authorList>
    </citation>
    <scope>NUCLEOTIDE SEQUENCE [LARGE SCALE GENOMIC DNA]</scope>
    <source>
        <strain evidence="9 10">LCR6-01</strain>
    </source>
</reference>
<evidence type="ECO:0000313" key="10">
    <source>
        <dbReference type="Proteomes" id="UP001522868"/>
    </source>
</evidence>
<keyword evidence="7" id="KW-0472">Membrane</keyword>
<keyword evidence="4" id="KW-0443">Lipid metabolism</keyword>
<evidence type="ECO:0000256" key="3">
    <source>
        <dbReference type="ARBA" id="ARBA00022679"/>
    </source>
</evidence>
<accession>A0ABT0IJN7</accession>
<evidence type="ECO:0000313" key="9">
    <source>
        <dbReference type="EMBL" id="MCK8681533.1"/>
    </source>
</evidence>
<evidence type="ECO:0000256" key="4">
    <source>
        <dbReference type="ARBA" id="ARBA00023098"/>
    </source>
</evidence>
<dbReference type="EMBL" id="JALPTH010000044">
    <property type="protein sequence ID" value="MCK8681533.1"/>
    <property type="molecule type" value="Genomic_DNA"/>
</dbReference>
<feature type="transmembrane region" description="Helical" evidence="7">
    <location>
        <begin position="30"/>
        <end position="52"/>
    </location>
</feature>
<feature type="domain" description="Phospholipid/glycerol acyltransferase" evidence="8">
    <location>
        <begin position="88"/>
        <end position="200"/>
    </location>
</feature>
<feature type="region of interest" description="Disordered" evidence="6">
    <location>
        <begin position="247"/>
        <end position="303"/>
    </location>
</feature>
<dbReference type="CDD" id="cd07989">
    <property type="entry name" value="LPLAT_AGPAT-like"/>
    <property type="match status" value="1"/>
</dbReference>
<evidence type="ECO:0000256" key="1">
    <source>
        <dbReference type="ARBA" id="ARBA00005189"/>
    </source>
</evidence>
<evidence type="ECO:0000256" key="7">
    <source>
        <dbReference type="SAM" id="Phobius"/>
    </source>
</evidence>
<name>A0ABT0IJN7_9ACTN</name>
<dbReference type="Pfam" id="PF01553">
    <property type="entry name" value="Acyltransferase"/>
    <property type="match status" value="1"/>
</dbReference>
<dbReference type="PANTHER" id="PTHR10434:SF64">
    <property type="entry name" value="1-ACYL-SN-GLYCEROL-3-PHOSPHATE ACYLTRANSFERASE-RELATED"/>
    <property type="match status" value="1"/>
</dbReference>
<keyword evidence="5 9" id="KW-0012">Acyltransferase</keyword>
<dbReference type="SMART" id="SM00563">
    <property type="entry name" value="PlsC"/>
    <property type="match status" value="1"/>
</dbReference>